<dbReference type="EMBL" id="DTGZ01000010">
    <property type="protein sequence ID" value="HGV96765.1"/>
    <property type="molecule type" value="Genomic_DNA"/>
</dbReference>
<keyword evidence="2" id="KW-0472">Membrane</keyword>
<dbReference type="InterPro" id="IPR003107">
    <property type="entry name" value="HAT"/>
</dbReference>
<feature type="transmembrane region" description="Helical" evidence="2">
    <location>
        <begin position="253"/>
        <end position="270"/>
    </location>
</feature>
<feature type="transmembrane region" description="Helical" evidence="2">
    <location>
        <begin position="406"/>
        <end position="425"/>
    </location>
</feature>
<evidence type="ECO:0000256" key="1">
    <source>
        <dbReference type="PROSITE-ProRule" id="PRU00339"/>
    </source>
</evidence>
<evidence type="ECO:0000313" key="3">
    <source>
        <dbReference type="EMBL" id="HGV96765.1"/>
    </source>
</evidence>
<keyword evidence="2" id="KW-1133">Transmembrane helix</keyword>
<feature type="repeat" description="TPR" evidence="1">
    <location>
        <begin position="669"/>
        <end position="702"/>
    </location>
</feature>
<feature type="transmembrane region" description="Helical" evidence="2">
    <location>
        <begin position="276"/>
        <end position="300"/>
    </location>
</feature>
<dbReference type="PROSITE" id="PS50293">
    <property type="entry name" value="TPR_REGION"/>
    <property type="match status" value="2"/>
</dbReference>
<organism evidence="3">
    <name type="scientific">candidate division WOR-3 bacterium</name>
    <dbReference type="NCBI Taxonomy" id="2052148"/>
    <lineage>
        <taxon>Bacteria</taxon>
        <taxon>Bacteria division WOR-3</taxon>
    </lineage>
</organism>
<dbReference type="SUPFAM" id="SSF48452">
    <property type="entry name" value="TPR-like"/>
    <property type="match status" value="1"/>
</dbReference>
<dbReference type="InterPro" id="IPR019734">
    <property type="entry name" value="TPR_rpt"/>
</dbReference>
<dbReference type="PANTHER" id="PTHR12558:SF13">
    <property type="entry name" value="CELL DIVISION CYCLE PROTEIN 27 HOMOLOG"/>
    <property type="match status" value="1"/>
</dbReference>
<dbReference type="PROSITE" id="PS50005">
    <property type="entry name" value="TPR"/>
    <property type="match status" value="3"/>
</dbReference>
<proteinExistence type="predicted"/>
<dbReference type="PANTHER" id="PTHR12558">
    <property type="entry name" value="CELL DIVISION CYCLE 16,23,27"/>
    <property type="match status" value="1"/>
</dbReference>
<dbReference type="Pfam" id="PF13181">
    <property type="entry name" value="TPR_8"/>
    <property type="match status" value="2"/>
</dbReference>
<dbReference type="InterPro" id="IPR011990">
    <property type="entry name" value="TPR-like_helical_dom_sf"/>
</dbReference>
<keyword evidence="2" id="KW-0812">Transmembrane</keyword>
<evidence type="ECO:0000256" key="2">
    <source>
        <dbReference type="SAM" id="Phobius"/>
    </source>
</evidence>
<dbReference type="Pfam" id="PF00515">
    <property type="entry name" value="TPR_1"/>
    <property type="match status" value="2"/>
</dbReference>
<feature type="repeat" description="TPR" evidence="1">
    <location>
        <begin position="635"/>
        <end position="668"/>
    </location>
</feature>
<sequence length="716" mass="83189">MNIKKAINRIENQRYSFLLAFLGLFSVIFIRNLFESAFEGSQVFGFSPITSRSFYMLFVHFPLFYISIFLWFLLIFYLFTKERIEKISRVLVYGMWFITIPPFLDIIISRGSGYRLTYLKGVEQFFEIHRFFDITRDLLESSWGQRVEIFLAMLGGAGYVLIKTKNFLKAISAAIIFYLVIFFHGALPNTISKIPIYFGYKEIGSLTIISGNIFFIDSQNYAVIFLILSLIAGVIILNIISPDDFKELSNLRNSIIFLVFAISGMAYGIYQLSRYYQYLFINPITYFVIFLTLFNLHFVIQLSSFSRPLRGCVAMSLRGSRREPKQSQGRLRTEFTIPEVLENNEIATHPSGARNDKIESRHNFLRIAILIFLLFSGIAVGLTFTIFLAIFLMLSSLVHSKMLNSLIAIFIGCSIFFQNHTLICINPFNKKQIETYGTKVQAWNLFLDKKYSQAINEYRKIQEFNSEIEIKKYIGLCYLHTGEIDSGIEYLKSIPKMDYEIALSLGDAYTKKGEFNEAEIIYEKAVENNIEPQEFLIKIAELNARLGKEEPMLNALENGRKFGIPIFKYYQIRGDFYLFQRDLENARINYRKSLYYNPRAVTSRAGLATIFYYEGNLNQAEKEFLSALKFDQRNDALYNNLGAIYLMKKDYAKAQKIFERSIKLNPSQVEGYFNLGLVYEKNKEFEKARDMFEKALRINPNFTPAENALKRLETNE</sequence>
<comment type="caution">
    <text evidence="3">The sequence shown here is derived from an EMBL/GenBank/DDBJ whole genome shotgun (WGS) entry which is preliminary data.</text>
</comment>
<name>A0A7C4TFJ8_UNCW3</name>
<dbReference type="GO" id="GO:0006396">
    <property type="term" value="P:RNA processing"/>
    <property type="evidence" value="ECO:0007669"/>
    <property type="project" value="InterPro"/>
</dbReference>
<feature type="transmembrane region" description="Helical" evidence="2">
    <location>
        <begin position="167"/>
        <end position="187"/>
    </location>
</feature>
<feature type="repeat" description="TPR" evidence="1">
    <location>
        <begin position="499"/>
        <end position="532"/>
    </location>
</feature>
<dbReference type="Gene3D" id="1.25.40.10">
    <property type="entry name" value="Tetratricopeptide repeat domain"/>
    <property type="match status" value="3"/>
</dbReference>
<dbReference type="SMART" id="SM00028">
    <property type="entry name" value="TPR"/>
    <property type="match status" value="5"/>
</dbReference>
<feature type="transmembrane region" description="Helical" evidence="2">
    <location>
        <begin position="221"/>
        <end position="241"/>
    </location>
</feature>
<gene>
    <name evidence="3" type="ORF">ENV60_00505</name>
</gene>
<feature type="transmembrane region" description="Helical" evidence="2">
    <location>
        <begin position="54"/>
        <end position="78"/>
    </location>
</feature>
<feature type="transmembrane region" description="Helical" evidence="2">
    <location>
        <begin position="364"/>
        <end position="394"/>
    </location>
</feature>
<dbReference type="AlphaFoldDB" id="A0A7C4TFJ8"/>
<reference evidence="3" key="1">
    <citation type="journal article" date="2020" name="mSystems">
        <title>Genome- and Community-Level Interaction Insights into Carbon Utilization and Element Cycling Functions of Hydrothermarchaeota in Hydrothermal Sediment.</title>
        <authorList>
            <person name="Zhou Z."/>
            <person name="Liu Y."/>
            <person name="Xu W."/>
            <person name="Pan J."/>
            <person name="Luo Z.H."/>
            <person name="Li M."/>
        </authorList>
    </citation>
    <scope>NUCLEOTIDE SEQUENCE [LARGE SCALE GENOMIC DNA]</scope>
    <source>
        <strain evidence="3">SpSt-774</strain>
    </source>
</reference>
<keyword evidence="1" id="KW-0802">TPR repeat</keyword>
<protein>
    <submittedName>
        <fullName evidence="3">Tetratricopeptide repeat protein</fullName>
    </submittedName>
</protein>
<accession>A0A7C4TFJ8</accession>
<dbReference type="SMART" id="SM00386">
    <property type="entry name" value="HAT"/>
    <property type="match status" value="3"/>
</dbReference>
<feature type="transmembrane region" description="Helical" evidence="2">
    <location>
        <begin position="15"/>
        <end position="34"/>
    </location>
</feature>
<feature type="transmembrane region" description="Helical" evidence="2">
    <location>
        <begin position="90"/>
        <end position="108"/>
    </location>
</feature>